<evidence type="ECO:0000256" key="1">
    <source>
        <dbReference type="SAM" id="SignalP"/>
    </source>
</evidence>
<name>L8H9Z7_ACACF</name>
<dbReference type="Proteomes" id="UP000011083">
    <property type="component" value="Unassembled WGS sequence"/>
</dbReference>
<proteinExistence type="predicted"/>
<keyword evidence="3" id="KW-1185">Reference proteome</keyword>
<reference evidence="2 3" key="1">
    <citation type="journal article" date="2013" name="Genome Biol.">
        <title>Genome of Acanthamoeba castellanii highlights extensive lateral gene transfer and early evolution of tyrosine kinase signaling.</title>
        <authorList>
            <person name="Clarke M."/>
            <person name="Lohan A.J."/>
            <person name="Liu B."/>
            <person name="Lagkouvardos I."/>
            <person name="Roy S."/>
            <person name="Zafar N."/>
            <person name="Bertelli C."/>
            <person name="Schilde C."/>
            <person name="Kianianmomeni A."/>
            <person name="Burglin T.R."/>
            <person name="Frech C."/>
            <person name="Turcotte B."/>
            <person name="Kopec K.O."/>
            <person name="Synnott J.M."/>
            <person name="Choo C."/>
            <person name="Paponov I."/>
            <person name="Finkler A."/>
            <person name="Soon Heng Tan C."/>
            <person name="Hutchins A.P."/>
            <person name="Weinmeier T."/>
            <person name="Rattei T."/>
            <person name="Chu J.S."/>
            <person name="Gimenez G."/>
            <person name="Irimia M."/>
            <person name="Rigden D.J."/>
            <person name="Fitzpatrick D.A."/>
            <person name="Lorenzo-Morales J."/>
            <person name="Bateman A."/>
            <person name="Chiu C.H."/>
            <person name="Tang P."/>
            <person name="Hegemann P."/>
            <person name="Fromm H."/>
            <person name="Raoult D."/>
            <person name="Greub G."/>
            <person name="Miranda-Saavedra D."/>
            <person name="Chen N."/>
            <person name="Nash P."/>
            <person name="Ginger M.L."/>
            <person name="Horn M."/>
            <person name="Schaap P."/>
            <person name="Caler L."/>
            <person name="Loftus B."/>
        </authorList>
    </citation>
    <scope>NUCLEOTIDE SEQUENCE [LARGE SCALE GENOMIC DNA]</scope>
    <source>
        <strain evidence="2 3">Neff</strain>
    </source>
</reference>
<evidence type="ECO:0000313" key="2">
    <source>
        <dbReference type="EMBL" id="ELR22354.1"/>
    </source>
</evidence>
<organism evidence="2 3">
    <name type="scientific">Acanthamoeba castellanii (strain ATCC 30010 / Neff)</name>
    <dbReference type="NCBI Taxonomy" id="1257118"/>
    <lineage>
        <taxon>Eukaryota</taxon>
        <taxon>Amoebozoa</taxon>
        <taxon>Discosea</taxon>
        <taxon>Longamoebia</taxon>
        <taxon>Centramoebida</taxon>
        <taxon>Acanthamoebidae</taxon>
        <taxon>Acanthamoeba</taxon>
    </lineage>
</organism>
<protein>
    <submittedName>
        <fullName evidence="2">Uncharacterized protein</fullName>
    </submittedName>
</protein>
<dbReference type="EMBL" id="KB007885">
    <property type="protein sequence ID" value="ELR22354.1"/>
    <property type="molecule type" value="Genomic_DNA"/>
</dbReference>
<feature type="chain" id="PRO_5003991044" evidence="1">
    <location>
        <begin position="20"/>
        <end position="256"/>
    </location>
</feature>
<gene>
    <name evidence="2" type="ORF">ACA1_253400</name>
</gene>
<dbReference type="VEuPathDB" id="AmoebaDB:ACA1_253400"/>
<evidence type="ECO:0000313" key="3">
    <source>
        <dbReference type="Proteomes" id="UP000011083"/>
    </source>
</evidence>
<dbReference type="GeneID" id="14923287"/>
<sequence>MKVFAILLVVLALAIAALAQDPTPVSVSGTKLTVTGNPGAGRIDLENTKADKTFQFSLIRIREVSASGAVLPTYNSFNNAGFTTSKNDDTTYQSIAAGQIDLNSNTIQVTTSSNTTVNANMNVKVYVIKDTNATAVSINSKTFNLVDGWAVVEVSLTNWPVLSEENKLYIDAQVKTPGKSGIISSGVAHLYDGIYAQTAPGTGASTTQTVSGTTASFTYTYANSSTNANAFFVFNVGQETDPSPASTLTSFLSFFF</sequence>
<accession>L8H9Z7</accession>
<dbReference type="RefSeq" id="XP_004367610.1">
    <property type="nucleotide sequence ID" value="XM_004367553.1"/>
</dbReference>
<feature type="signal peptide" evidence="1">
    <location>
        <begin position="1"/>
        <end position="19"/>
    </location>
</feature>
<dbReference type="KEGG" id="acan:ACA1_253400"/>
<dbReference type="AlphaFoldDB" id="L8H9Z7"/>
<keyword evidence="1" id="KW-0732">Signal</keyword>